<name>A0A8C5QYM7_9ANUR</name>
<reference evidence="3" key="1">
    <citation type="submission" date="2025-08" db="UniProtKB">
        <authorList>
            <consortium name="Ensembl"/>
        </authorList>
    </citation>
    <scope>IDENTIFICATION</scope>
</reference>
<feature type="region of interest" description="Disordered" evidence="1">
    <location>
        <begin position="16"/>
        <end position="84"/>
    </location>
</feature>
<dbReference type="PANTHER" id="PTHR35539">
    <property type="entry name" value="CDNA SEQUENCE BC048562"/>
    <property type="match status" value="1"/>
</dbReference>
<accession>A0A8C5QYM7</accession>
<dbReference type="Proteomes" id="UP000694569">
    <property type="component" value="Unplaced"/>
</dbReference>
<proteinExistence type="predicted"/>
<evidence type="ECO:0000313" key="4">
    <source>
        <dbReference type="Proteomes" id="UP000694569"/>
    </source>
</evidence>
<dbReference type="Ensembl" id="ENSLLET00000044834.1">
    <property type="protein sequence ID" value="ENSLLEP00000043120.1"/>
    <property type="gene ID" value="ENSLLEG00000027428.1"/>
</dbReference>
<protein>
    <recommendedName>
        <fullName evidence="2">Domain of unknown function with conserved HDNR motif domain-containing protein</fullName>
    </recommendedName>
</protein>
<feature type="domain" description="Domain of unknown function with conserved HDNR motif" evidence="2">
    <location>
        <begin position="83"/>
        <end position="205"/>
    </location>
</feature>
<reference evidence="3" key="2">
    <citation type="submission" date="2025-09" db="UniProtKB">
        <authorList>
            <consortium name="Ensembl"/>
        </authorList>
    </citation>
    <scope>IDENTIFICATION</scope>
</reference>
<evidence type="ECO:0000313" key="3">
    <source>
        <dbReference type="Ensembl" id="ENSLLEP00000043120.1"/>
    </source>
</evidence>
<evidence type="ECO:0000259" key="2">
    <source>
        <dbReference type="Pfam" id="PF15115"/>
    </source>
</evidence>
<organism evidence="3 4">
    <name type="scientific">Leptobrachium leishanense</name>
    <name type="common">Leishan spiny toad</name>
    <dbReference type="NCBI Taxonomy" id="445787"/>
    <lineage>
        <taxon>Eukaryota</taxon>
        <taxon>Metazoa</taxon>
        <taxon>Chordata</taxon>
        <taxon>Craniata</taxon>
        <taxon>Vertebrata</taxon>
        <taxon>Euteleostomi</taxon>
        <taxon>Amphibia</taxon>
        <taxon>Batrachia</taxon>
        <taxon>Anura</taxon>
        <taxon>Pelobatoidea</taxon>
        <taxon>Megophryidae</taxon>
        <taxon>Leptobrachium</taxon>
    </lineage>
</organism>
<dbReference type="GeneTree" id="ENSGT00390000002177"/>
<sequence>MNDRVIQRALECHQQLGMPPKNSCCKPAGPAPNLPYSHRNPSRLPPNAPAPANELPTRPPNAADDKQNATQHSQNAAGRFPSGFHGNFRGHLRNDFYQEYRKEATPQPPHAFLQRMKEAPMKHAFSQHDNRHIFPNSVFSFENGMGRKRLCKTGESISFIHWTSPEELTGQRPLISTYRKDFWTRSDKSDLVVPQLLVPRFRRLSASLHPENTTYRQMVNPTQFVTIERVQLRDRACSFVNGSKDEAKMTRRGLSAPVKLMTVSDCLVWPTCENPTQNKFHSS</sequence>
<keyword evidence="4" id="KW-1185">Reference proteome</keyword>
<dbReference type="OrthoDB" id="10045229at2759"/>
<dbReference type="PANTHER" id="PTHR35539:SF1">
    <property type="entry name" value="CDNA SEQUENCE BC048562"/>
    <property type="match status" value="1"/>
</dbReference>
<dbReference type="Pfam" id="PF15115">
    <property type="entry name" value="HDNR"/>
    <property type="match status" value="1"/>
</dbReference>
<dbReference type="AlphaFoldDB" id="A0A8C5QYM7"/>
<dbReference type="InterPro" id="IPR029369">
    <property type="entry name" value="HDNR"/>
</dbReference>
<evidence type="ECO:0000256" key="1">
    <source>
        <dbReference type="SAM" id="MobiDB-lite"/>
    </source>
</evidence>